<keyword evidence="2" id="KW-1185">Reference proteome</keyword>
<reference evidence="1 2" key="1">
    <citation type="submission" date="2019-04" db="EMBL/GenBank/DDBJ databases">
        <title>Complete genome sequencing of Piscirickettsia salmonis strain Psal-009.</title>
        <authorList>
            <person name="Schober I."/>
            <person name="Bunk B."/>
            <person name="Sproer C."/>
            <person name="Carril G.P."/>
            <person name="Riedel T."/>
            <person name="Flores-Herrera P.A."/>
            <person name="Nourdin-Galindo G."/>
            <person name="Marshall S.H."/>
            <person name="Overmann J."/>
        </authorList>
    </citation>
    <scope>NUCLEOTIDE SEQUENCE [LARGE SCALE GENOMIC DNA]</scope>
    <source>
        <strain evidence="1 2">Psal-009</strain>
    </source>
</reference>
<dbReference type="SUPFAM" id="SSF52309">
    <property type="entry name" value="N-(deoxy)ribosyltransferase-like"/>
    <property type="match status" value="1"/>
</dbReference>
<evidence type="ECO:0000313" key="1">
    <source>
        <dbReference type="EMBL" id="QGO05287.1"/>
    </source>
</evidence>
<dbReference type="EMBL" id="CP038908">
    <property type="protein sequence ID" value="QGO05287.1"/>
    <property type="molecule type" value="Genomic_DNA"/>
</dbReference>
<dbReference type="Proteomes" id="UP000422232">
    <property type="component" value="Chromosome"/>
</dbReference>
<evidence type="ECO:0000313" key="2">
    <source>
        <dbReference type="Proteomes" id="UP000422232"/>
    </source>
</evidence>
<proteinExistence type="predicted"/>
<dbReference type="AlphaFoldDB" id="A0A9Q5VNJ3"/>
<dbReference type="GeneID" id="66741683"/>
<dbReference type="RefSeq" id="WP_016211534.1">
    <property type="nucleotide sequence ID" value="NZ_CP012413.1"/>
</dbReference>
<protein>
    <submittedName>
        <fullName evidence="1">Uncharacterized protein</fullName>
    </submittedName>
</protein>
<gene>
    <name evidence="1" type="ORF">Psal009_01175</name>
</gene>
<sequence length="169" mass="19379">MKENKTNIYIACALTNMKKSVFANYSNHIKQLALWLKQKKYSVKYALEDSDPQLSLIEKGEQPALCYKWDKEMVEKSDVILADVTFPSIGLGIEMQIAAENDIKLILMHSSDWSECADDKKYETEEHQHYHVQIGSDNISLMALGLPNVFGVINYRSKEDLFNQLENSL</sequence>
<accession>A0A9Q5VNJ3</accession>
<organism evidence="1 2">
    <name type="scientific">Piscirickettsia salmonis</name>
    <dbReference type="NCBI Taxonomy" id="1238"/>
    <lineage>
        <taxon>Bacteria</taxon>
        <taxon>Pseudomonadati</taxon>
        <taxon>Pseudomonadota</taxon>
        <taxon>Gammaproteobacteria</taxon>
        <taxon>Thiotrichales</taxon>
        <taxon>Piscirickettsiaceae</taxon>
        <taxon>Piscirickettsia</taxon>
    </lineage>
</organism>
<name>A0A9Q5VNJ3_PISSA</name>
<dbReference type="Gene3D" id="3.40.50.450">
    <property type="match status" value="1"/>
</dbReference>